<gene>
    <name evidence="2" type="ORF">TPAB3V08_LOCUS9193</name>
</gene>
<dbReference type="EMBL" id="CAJPIN010019287">
    <property type="protein sequence ID" value="CAG2062241.1"/>
    <property type="molecule type" value="Genomic_DNA"/>
</dbReference>
<accession>A0ABN7P7B2</accession>
<dbReference type="SUPFAM" id="SSF48371">
    <property type="entry name" value="ARM repeat"/>
    <property type="match status" value="1"/>
</dbReference>
<evidence type="ECO:0000313" key="2">
    <source>
        <dbReference type="EMBL" id="CAG2062241.1"/>
    </source>
</evidence>
<evidence type="ECO:0000313" key="3">
    <source>
        <dbReference type="Proteomes" id="UP001153148"/>
    </source>
</evidence>
<sequence>KPGNAGILSWSIVDSETLIPLPHCQTDRAVGSVRWELLINRAKNKVSSDLENRKLAHEIIALEILTLLVESPTDDSVEVAIAFLKECGMKLMEVSNKGVHAIFEMLRNILHEGQLDKRVQYMIEVIFQVRKDNFRDHEAITPDLDLVEEADQFTHLITLDEATDPDDILNVFKFDAEYEDTEAKYLALRKEILDEGSGSSGDESGSESGSDEEESG</sequence>
<proteinExistence type="predicted"/>
<feature type="non-terminal residue" evidence="2">
    <location>
        <position position="216"/>
    </location>
</feature>
<evidence type="ECO:0000256" key="1">
    <source>
        <dbReference type="SAM" id="MobiDB-lite"/>
    </source>
</evidence>
<dbReference type="PANTHER" id="PTHR18034">
    <property type="entry name" value="CELL CYCLE CONTROL PROTEIN CWF22-RELATED"/>
    <property type="match status" value="1"/>
</dbReference>
<name>A0ABN7P7B2_TIMPD</name>
<dbReference type="Gene3D" id="1.25.40.180">
    <property type="match status" value="1"/>
</dbReference>
<feature type="non-terminal residue" evidence="2">
    <location>
        <position position="1"/>
    </location>
</feature>
<feature type="region of interest" description="Disordered" evidence="1">
    <location>
        <begin position="195"/>
        <end position="216"/>
    </location>
</feature>
<comment type="caution">
    <text evidence="2">The sequence shown here is derived from an EMBL/GenBank/DDBJ whole genome shotgun (WGS) entry which is preliminary data.</text>
</comment>
<protein>
    <submittedName>
        <fullName evidence="2">Uncharacterized protein</fullName>
    </submittedName>
</protein>
<dbReference type="InterPro" id="IPR050781">
    <property type="entry name" value="CWC22_splicing_factor"/>
</dbReference>
<dbReference type="PANTHER" id="PTHR18034:SF3">
    <property type="entry name" value="PRE-MRNA-SPLICING FACTOR CWC22 HOMOLOG"/>
    <property type="match status" value="1"/>
</dbReference>
<keyword evidence="3" id="KW-1185">Reference proteome</keyword>
<dbReference type="InterPro" id="IPR016024">
    <property type="entry name" value="ARM-type_fold"/>
</dbReference>
<feature type="compositionally biased region" description="Low complexity" evidence="1">
    <location>
        <begin position="195"/>
        <end position="208"/>
    </location>
</feature>
<organism evidence="2 3">
    <name type="scientific">Timema podura</name>
    <name type="common">Walking stick</name>
    <dbReference type="NCBI Taxonomy" id="61482"/>
    <lineage>
        <taxon>Eukaryota</taxon>
        <taxon>Metazoa</taxon>
        <taxon>Ecdysozoa</taxon>
        <taxon>Arthropoda</taxon>
        <taxon>Hexapoda</taxon>
        <taxon>Insecta</taxon>
        <taxon>Pterygota</taxon>
        <taxon>Neoptera</taxon>
        <taxon>Polyneoptera</taxon>
        <taxon>Phasmatodea</taxon>
        <taxon>Timematodea</taxon>
        <taxon>Timematoidea</taxon>
        <taxon>Timematidae</taxon>
        <taxon>Timema</taxon>
    </lineage>
</organism>
<dbReference type="Proteomes" id="UP001153148">
    <property type="component" value="Unassembled WGS sequence"/>
</dbReference>
<reference evidence="2" key="1">
    <citation type="submission" date="2021-03" db="EMBL/GenBank/DDBJ databases">
        <authorList>
            <person name="Tran Van P."/>
        </authorList>
    </citation>
    <scope>NUCLEOTIDE SEQUENCE</scope>
</reference>